<organism evidence="1 2">
    <name type="scientific">Streptomyces cinnabarinus</name>
    <dbReference type="NCBI Taxonomy" id="67287"/>
    <lineage>
        <taxon>Bacteria</taxon>
        <taxon>Bacillati</taxon>
        <taxon>Actinomycetota</taxon>
        <taxon>Actinomycetes</taxon>
        <taxon>Kitasatosporales</taxon>
        <taxon>Streptomycetaceae</taxon>
        <taxon>Streptomyces</taxon>
    </lineage>
</organism>
<gene>
    <name evidence="1" type="ORF">STRCI_001297</name>
</gene>
<dbReference type="RefSeq" id="WP_269657885.1">
    <property type="nucleotide sequence ID" value="NZ_CP114413.1"/>
</dbReference>
<sequence length="248" mass="27344">MSARETASVRNYWTQQQVLELLDDHRAEVLTEAADMVHAMADPRCTCGGCDSCTARNYAKELRSKVGEQYHPAPLVVSRFDVAMEPAPEEEPVLTVGAVAQDGRPVALCFDPETRAKVASWLALGEADTAELERLRVFARATERRNDVIRALLARVDICDSAEAWDLGMAVIAIVEGPLHPDDETAPRLADFEIVDYSHRDQYRAADEYRCRKCGAIGAQGTEPKTLADLIGMVLRHECLPHVERGGA</sequence>
<accession>A0ABY7KAP2</accession>
<protein>
    <submittedName>
        <fullName evidence="1">Uncharacterized protein</fullName>
    </submittedName>
</protein>
<dbReference type="EMBL" id="CP114413">
    <property type="protein sequence ID" value="WAZ20197.1"/>
    <property type="molecule type" value="Genomic_DNA"/>
</dbReference>
<keyword evidence="2" id="KW-1185">Reference proteome</keyword>
<name>A0ABY7KAP2_9ACTN</name>
<proteinExistence type="predicted"/>
<dbReference type="Proteomes" id="UP001164439">
    <property type="component" value="Chromosome"/>
</dbReference>
<evidence type="ECO:0000313" key="2">
    <source>
        <dbReference type="Proteomes" id="UP001164439"/>
    </source>
</evidence>
<reference evidence="1" key="1">
    <citation type="submission" date="2022-12" db="EMBL/GenBank/DDBJ databases">
        <authorList>
            <person name="Ruckert C."/>
            <person name="Busche T."/>
            <person name="Kalinowski J."/>
            <person name="Wittmann C."/>
        </authorList>
    </citation>
    <scope>NUCLEOTIDE SEQUENCE</scope>
    <source>
        <strain evidence="1">DSM 40467</strain>
    </source>
</reference>
<evidence type="ECO:0000313" key="1">
    <source>
        <dbReference type="EMBL" id="WAZ20197.1"/>
    </source>
</evidence>